<evidence type="ECO:0000256" key="1">
    <source>
        <dbReference type="ARBA" id="ARBA00004123"/>
    </source>
</evidence>
<evidence type="ECO:0000313" key="13">
    <source>
        <dbReference type="Proteomes" id="UP001228049"/>
    </source>
</evidence>
<keyword evidence="13" id="KW-1185">Reference proteome</keyword>
<evidence type="ECO:0000256" key="5">
    <source>
        <dbReference type="ARBA" id="ARBA00022833"/>
    </source>
</evidence>
<proteinExistence type="predicted"/>
<evidence type="ECO:0000256" key="9">
    <source>
        <dbReference type="PROSITE-ProRule" id="PRU00042"/>
    </source>
</evidence>
<keyword evidence="3" id="KW-0677">Repeat</keyword>
<dbReference type="GO" id="GO:0000981">
    <property type="term" value="F:DNA-binding transcription factor activity, RNA polymerase II-specific"/>
    <property type="evidence" value="ECO:0007669"/>
    <property type="project" value="TreeGrafter"/>
</dbReference>
<feature type="compositionally biased region" description="Basic residues" evidence="10">
    <location>
        <begin position="1"/>
        <end position="11"/>
    </location>
</feature>
<dbReference type="SUPFAM" id="SSF57667">
    <property type="entry name" value="beta-beta-alpha zinc fingers"/>
    <property type="match status" value="1"/>
</dbReference>
<keyword evidence="5" id="KW-0862">Zinc</keyword>
<feature type="region of interest" description="Disordered" evidence="10">
    <location>
        <begin position="1"/>
        <end position="30"/>
    </location>
</feature>
<dbReference type="Proteomes" id="UP001228049">
    <property type="component" value="Unassembled WGS sequence"/>
</dbReference>
<evidence type="ECO:0000313" key="12">
    <source>
        <dbReference type="EMBL" id="KAK1893576.1"/>
    </source>
</evidence>
<feature type="compositionally biased region" description="Low complexity" evidence="10">
    <location>
        <begin position="663"/>
        <end position="683"/>
    </location>
</feature>
<keyword evidence="2" id="KW-0479">Metal-binding</keyword>
<keyword evidence="8" id="KW-0539">Nucleus</keyword>
<feature type="domain" description="C2H2-type" evidence="11">
    <location>
        <begin position="480"/>
        <end position="507"/>
    </location>
</feature>
<keyword evidence="6" id="KW-0805">Transcription regulation</keyword>
<feature type="region of interest" description="Disordered" evidence="10">
    <location>
        <begin position="527"/>
        <end position="753"/>
    </location>
</feature>
<gene>
    <name evidence="12" type="ORF">KUDE01_019040</name>
</gene>
<dbReference type="InterPro" id="IPR036236">
    <property type="entry name" value="Znf_C2H2_sf"/>
</dbReference>
<dbReference type="PANTHER" id="PTHR45944">
    <property type="entry name" value="SCHNURRI, ISOFORM F"/>
    <property type="match status" value="1"/>
</dbReference>
<dbReference type="InterPro" id="IPR051969">
    <property type="entry name" value="Zinc-finger_DNA-bd_regulators"/>
</dbReference>
<feature type="compositionally biased region" description="Basic and acidic residues" evidence="10">
    <location>
        <begin position="637"/>
        <end position="662"/>
    </location>
</feature>
<dbReference type="PROSITE" id="PS50157">
    <property type="entry name" value="ZINC_FINGER_C2H2_2"/>
    <property type="match status" value="1"/>
</dbReference>
<evidence type="ECO:0000256" key="2">
    <source>
        <dbReference type="ARBA" id="ARBA00022723"/>
    </source>
</evidence>
<evidence type="ECO:0000259" key="11">
    <source>
        <dbReference type="PROSITE" id="PS50157"/>
    </source>
</evidence>
<feature type="compositionally biased region" description="Acidic residues" evidence="10">
    <location>
        <begin position="536"/>
        <end position="560"/>
    </location>
</feature>
<dbReference type="GO" id="GO:0008270">
    <property type="term" value="F:zinc ion binding"/>
    <property type="evidence" value="ECO:0007669"/>
    <property type="project" value="UniProtKB-KW"/>
</dbReference>
<sequence>MELATRKRRKEKREEEDLSGQYEGRDECEEMFDSSKDYDVKQAVAGIMALGHPQFDISWPQRSETLAQFPPEKLPPKKKRLRLADIEHSSGESSFESACTSLSRSPSQDSNLSYCSTFSFDREEVLKSPARQDEFGKPLELLAVPGSVHNLSLLNQRQQHEMRRSSSEQAPCNLRKELPEARSISFDYGSLTQTSKLRHVDSRERMRGDLTTSTEALDLSSAKLKTGIPLSLTSRTISITNASSGGANKRMLSPASSLDLFMEVKQQKRVKEERMFGQIVEELSAVELGKCYLSEEKGRASTPQVITRLESTMESSSPPYGKEIGVEKRVELVAKLVTNQDVLISEHSRSFPSLRTTTGVSWCFLNHTKPNYSHSDAPFSSVYASWGVTRQPLVNQVQGSWCRRSSCGGKPWSSCRGNWSPERTTPLTEEGKEIRVKSAKDEWKEREAVQTLPTRIKIFEGGYKSNEEYVYVRGRGRGKYICEECGIRCKKPSMLKKHIRTHTDVRPYVCRVCNFAFKTKVDESKTSVTTKHQFSDADDSDGMDEDEIDEEDEEDEDYDGDSTPKLRSRSTSPQSCGVTSLSVTSTIHGYSKSTDEDSLTMLSPDQTSFLFDPPSSPSFSPVQRPLSPGEASARGRQRGEKSRAQAIKMEMEKGHFEMETDQRSSLSPPQNLLSHLPLHSQHSTRSLLPLVPIGGHQMLPSTSTPPPPPSSSPDAPLSSAPTTPSSEGSFLGIESAVEDAGGENNPEKNPEQEVQTCLNAIASLKITTEEPH</sequence>
<evidence type="ECO:0000256" key="7">
    <source>
        <dbReference type="ARBA" id="ARBA00023163"/>
    </source>
</evidence>
<dbReference type="PROSITE" id="PS00028">
    <property type="entry name" value="ZINC_FINGER_C2H2_1"/>
    <property type="match status" value="1"/>
</dbReference>
<dbReference type="GO" id="GO:0000978">
    <property type="term" value="F:RNA polymerase II cis-regulatory region sequence-specific DNA binding"/>
    <property type="evidence" value="ECO:0007669"/>
    <property type="project" value="TreeGrafter"/>
</dbReference>
<dbReference type="PANTHER" id="PTHR45944:SF2">
    <property type="entry name" value="SCHNURRI, ISOFORM F"/>
    <property type="match status" value="1"/>
</dbReference>
<dbReference type="InterPro" id="IPR013087">
    <property type="entry name" value="Znf_C2H2_type"/>
</dbReference>
<evidence type="ECO:0000256" key="3">
    <source>
        <dbReference type="ARBA" id="ARBA00022737"/>
    </source>
</evidence>
<feature type="compositionally biased region" description="Polar residues" evidence="10">
    <location>
        <begin position="569"/>
        <end position="592"/>
    </location>
</feature>
<keyword evidence="4 9" id="KW-0863">Zinc-finger</keyword>
<dbReference type="Gene3D" id="3.30.160.60">
    <property type="entry name" value="Classic Zinc Finger"/>
    <property type="match status" value="1"/>
</dbReference>
<protein>
    <submittedName>
        <fullName evidence="12">Transcription factor HIVEP2</fullName>
    </submittedName>
</protein>
<evidence type="ECO:0000256" key="8">
    <source>
        <dbReference type="ARBA" id="ARBA00023242"/>
    </source>
</evidence>
<feature type="compositionally biased region" description="Low complexity" evidence="10">
    <location>
        <begin position="712"/>
        <end position="726"/>
    </location>
</feature>
<dbReference type="SMART" id="SM00355">
    <property type="entry name" value="ZnF_C2H2"/>
    <property type="match status" value="1"/>
</dbReference>
<dbReference type="AlphaFoldDB" id="A0AAD9C2B3"/>
<dbReference type="EMBL" id="JASDAP010000011">
    <property type="protein sequence ID" value="KAK1893576.1"/>
    <property type="molecule type" value="Genomic_DNA"/>
</dbReference>
<comment type="caution">
    <text evidence="12">The sequence shown here is derived from an EMBL/GenBank/DDBJ whole genome shotgun (WGS) entry which is preliminary data.</text>
</comment>
<dbReference type="GO" id="GO:0005634">
    <property type="term" value="C:nucleus"/>
    <property type="evidence" value="ECO:0007669"/>
    <property type="project" value="UniProtKB-SubCell"/>
</dbReference>
<evidence type="ECO:0000256" key="4">
    <source>
        <dbReference type="ARBA" id="ARBA00022771"/>
    </source>
</evidence>
<evidence type="ECO:0000256" key="6">
    <source>
        <dbReference type="ARBA" id="ARBA00023015"/>
    </source>
</evidence>
<keyword evidence="7" id="KW-0804">Transcription</keyword>
<dbReference type="FunFam" id="3.30.160.60:FF:000083">
    <property type="entry name" value="Immunodeficiency virus type I enhancer binding protein 1"/>
    <property type="match status" value="1"/>
</dbReference>
<reference evidence="12" key="1">
    <citation type="submission" date="2023-04" db="EMBL/GenBank/DDBJ databases">
        <title>Chromosome-level genome of Chaenocephalus aceratus.</title>
        <authorList>
            <person name="Park H."/>
        </authorList>
    </citation>
    <scope>NUCLEOTIDE SEQUENCE</scope>
    <source>
        <strain evidence="12">DE</strain>
        <tissue evidence="12">Muscle</tissue>
    </source>
</reference>
<organism evidence="12 13">
    <name type="scientific">Dissostichus eleginoides</name>
    <name type="common">Patagonian toothfish</name>
    <name type="synonym">Dissostichus amissus</name>
    <dbReference type="NCBI Taxonomy" id="100907"/>
    <lineage>
        <taxon>Eukaryota</taxon>
        <taxon>Metazoa</taxon>
        <taxon>Chordata</taxon>
        <taxon>Craniata</taxon>
        <taxon>Vertebrata</taxon>
        <taxon>Euteleostomi</taxon>
        <taxon>Actinopterygii</taxon>
        <taxon>Neopterygii</taxon>
        <taxon>Teleostei</taxon>
        <taxon>Neoteleostei</taxon>
        <taxon>Acanthomorphata</taxon>
        <taxon>Eupercaria</taxon>
        <taxon>Perciformes</taxon>
        <taxon>Notothenioidei</taxon>
        <taxon>Nototheniidae</taxon>
        <taxon>Dissostichus</taxon>
    </lineage>
</organism>
<feature type="compositionally biased region" description="Low complexity" evidence="10">
    <location>
        <begin position="608"/>
        <end position="621"/>
    </location>
</feature>
<accession>A0AAD9C2B3</accession>
<name>A0AAD9C2B3_DISEL</name>
<comment type="subcellular location">
    <subcellularLocation>
        <location evidence="1">Nucleus</location>
    </subcellularLocation>
</comment>
<evidence type="ECO:0000256" key="10">
    <source>
        <dbReference type="SAM" id="MobiDB-lite"/>
    </source>
</evidence>